<evidence type="ECO:0000256" key="3">
    <source>
        <dbReference type="ARBA" id="ARBA00022525"/>
    </source>
</evidence>
<keyword evidence="4 5" id="KW-0732">Signal</keyword>
<reference evidence="6 7" key="1">
    <citation type="submission" date="2013-11" db="EMBL/GenBank/DDBJ databases">
        <title>The Genome Sequence of Phytophthora parasitica P1569.</title>
        <authorList>
            <consortium name="The Broad Institute Genomics Platform"/>
            <person name="Russ C."/>
            <person name="Tyler B."/>
            <person name="Panabieres F."/>
            <person name="Shan W."/>
            <person name="Tripathy S."/>
            <person name="Grunwald N."/>
            <person name="Machado M."/>
            <person name="Johnson C.S."/>
            <person name="Arredondo F."/>
            <person name="Hong C."/>
            <person name="Coffey M."/>
            <person name="Young S.K."/>
            <person name="Zeng Q."/>
            <person name="Gargeya S."/>
            <person name="Fitzgerald M."/>
            <person name="Abouelleil A."/>
            <person name="Alvarado L."/>
            <person name="Chapman S.B."/>
            <person name="Gainer-Dewar J."/>
            <person name="Goldberg J."/>
            <person name="Griggs A."/>
            <person name="Gujja S."/>
            <person name="Hansen M."/>
            <person name="Howarth C."/>
            <person name="Imamovic A."/>
            <person name="Ireland A."/>
            <person name="Larimer J."/>
            <person name="McCowan C."/>
            <person name="Murphy C."/>
            <person name="Pearson M."/>
            <person name="Poon T.W."/>
            <person name="Priest M."/>
            <person name="Roberts A."/>
            <person name="Saif S."/>
            <person name="Shea T."/>
            <person name="Sykes S."/>
            <person name="Wortman J."/>
            <person name="Nusbaum C."/>
            <person name="Birren B."/>
        </authorList>
    </citation>
    <scope>NUCLEOTIDE SEQUENCE [LARGE SCALE GENOMIC DNA]</scope>
    <source>
        <strain evidence="6 7">P1569</strain>
    </source>
</reference>
<protein>
    <recommendedName>
        <fullName evidence="8">RxLR effector protein</fullName>
    </recommendedName>
</protein>
<dbReference type="InterPro" id="IPR031825">
    <property type="entry name" value="RXLR"/>
</dbReference>
<dbReference type="EMBL" id="ANIZ01003193">
    <property type="protein sequence ID" value="ETI35138.1"/>
    <property type="molecule type" value="Genomic_DNA"/>
</dbReference>
<accession>V9E9C6</accession>
<evidence type="ECO:0000313" key="7">
    <source>
        <dbReference type="Proteomes" id="UP000018721"/>
    </source>
</evidence>
<comment type="subcellular location">
    <subcellularLocation>
        <location evidence="1">Secreted</location>
    </subcellularLocation>
</comment>
<feature type="chain" id="PRO_5004773711" description="RxLR effector protein" evidence="5">
    <location>
        <begin position="25"/>
        <end position="492"/>
    </location>
</feature>
<comment type="caution">
    <text evidence="6">The sequence shown here is derived from an EMBL/GenBank/DDBJ whole genome shotgun (WGS) entry which is preliminary data.</text>
</comment>
<proteinExistence type="inferred from homology"/>
<evidence type="ECO:0000256" key="4">
    <source>
        <dbReference type="ARBA" id="ARBA00022729"/>
    </source>
</evidence>
<sequence>MRLYSIVLTIPAVVYLSRVDSVSAADTTKAFTHSRSAVVDHQNTNQRYLRAYATTVKNGEERVFEALLNAAKAYKINTKLNAFLSKMDDGVGVLNSLKLGNDVVSALTHKKLTQLTTYIAMFNENNLDKTISLIGVLTARYGDDAVAKSLAYLEKYAESPQVVELAKQLRKDQLSSWLNDGKSVDHVFQLLKLGDEGVTVFANRKFTVLEDYITKFNSETNGHATLLNTLLKGFDGESNLVTILSHAKRDLATEQLARKLEKELLGQWLQRDLEPEKVMMLLNLDNHVDVVLKSENLRTFEKYIAEFNGKNSNSQLSLLGMLTEKFGEVGVAKAIVSAKENSNSAWVANKLQKQQLQGWLDNGMTVDDLFTHLKLKTDDTAVFGRSLNTLDDYVKLYNTATAKKDTLMGVLLRGFGGESALANKLSQARVYTETHAKATKLLTMQFQKWKSGGLNPTNLVAKLSEKAEDGAPKLKKTVVNEFKKFHEGKKLQ</sequence>
<evidence type="ECO:0000313" key="6">
    <source>
        <dbReference type="EMBL" id="ETI35138.1"/>
    </source>
</evidence>
<dbReference type="Pfam" id="PF16810">
    <property type="entry name" value="RXLR"/>
    <property type="match status" value="1"/>
</dbReference>
<evidence type="ECO:0008006" key="8">
    <source>
        <dbReference type="Google" id="ProtNLM"/>
    </source>
</evidence>
<evidence type="ECO:0000256" key="5">
    <source>
        <dbReference type="SAM" id="SignalP"/>
    </source>
</evidence>
<keyword evidence="3" id="KW-0964">Secreted</keyword>
<gene>
    <name evidence="6" type="ORF">F443_18469</name>
</gene>
<feature type="signal peptide" evidence="5">
    <location>
        <begin position="1"/>
        <end position="24"/>
    </location>
</feature>
<organism evidence="6 7">
    <name type="scientific">Phytophthora nicotianae P1569</name>
    <dbReference type="NCBI Taxonomy" id="1317065"/>
    <lineage>
        <taxon>Eukaryota</taxon>
        <taxon>Sar</taxon>
        <taxon>Stramenopiles</taxon>
        <taxon>Oomycota</taxon>
        <taxon>Peronosporomycetes</taxon>
        <taxon>Peronosporales</taxon>
        <taxon>Peronosporaceae</taxon>
        <taxon>Phytophthora</taxon>
    </lineage>
</organism>
<name>V9E9C6_PHYNI</name>
<evidence type="ECO:0000256" key="1">
    <source>
        <dbReference type="ARBA" id="ARBA00004613"/>
    </source>
</evidence>
<dbReference type="Proteomes" id="UP000018721">
    <property type="component" value="Unassembled WGS sequence"/>
</dbReference>
<dbReference type="HOGENOM" id="CLU_021192_3_1_1"/>
<dbReference type="AlphaFoldDB" id="V9E9C6"/>
<evidence type="ECO:0000256" key="2">
    <source>
        <dbReference type="ARBA" id="ARBA00010400"/>
    </source>
</evidence>
<dbReference type="eggNOG" id="ENOG502SUFB">
    <property type="taxonomic scope" value="Eukaryota"/>
</dbReference>
<keyword evidence="7" id="KW-1185">Reference proteome</keyword>
<dbReference type="OrthoDB" id="128648at2759"/>
<comment type="similarity">
    <text evidence="2">Belongs to the RxLR effector family.</text>
</comment>